<gene>
    <name evidence="1" type="ORF">DERYTH_LOCUS10997</name>
</gene>
<evidence type="ECO:0000313" key="2">
    <source>
        <dbReference type="Proteomes" id="UP000789405"/>
    </source>
</evidence>
<evidence type="ECO:0000313" key="1">
    <source>
        <dbReference type="EMBL" id="CAG8666619.1"/>
    </source>
</evidence>
<sequence length="58" mass="6726">MHGESYKANIYEDLKFIDHTVVTTNLHESSKEVALLLFESWRNDDLELVQFKGGITNK</sequence>
<organism evidence="1 2">
    <name type="scientific">Dentiscutata erythropus</name>
    <dbReference type="NCBI Taxonomy" id="1348616"/>
    <lineage>
        <taxon>Eukaryota</taxon>
        <taxon>Fungi</taxon>
        <taxon>Fungi incertae sedis</taxon>
        <taxon>Mucoromycota</taxon>
        <taxon>Glomeromycotina</taxon>
        <taxon>Glomeromycetes</taxon>
        <taxon>Diversisporales</taxon>
        <taxon>Gigasporaceae</taxon>
        <taxon>Dentiscutata</taxon>
    </lineage>
</organism>
<proteinExistence type="predicted"/>
<reference evidence="1" key="1">
    <citation type="submission" date="2021-06" db="EMBL/GenBank/DDBJ databases">
        <authorList>
            <person name="Kallberg Y."/>
            <person name="Tangrot J."/>
            <person name="Rosling A."/>
        </authorList>
    </citation>
    <scope>NUCLEOTIDE SEQUENCE</scope>
    <source>
        <strain evidence="1">MA453B</strain>
    </source>
</reference>
<accession>A0A9N9EAB4</accession>
<comment type="caution">
    <text evidence="1">The sequence shown here is derived from an EMBL/GenBank/DDBJ whole genome shotgun (WGS) entry which is preliminary data.</text>
</comment>
<dbReference type="AlphaFoldDB" id="A0A9N9EAB4"/>
<name>A0A9N9EAB4_9GLOM</name>
<feature type="non-terminal residue" evidence="1">
    <location>
        <position position="58"/>
    </location>
</feature>
<keyword evidence="2" id="KW-1185">Reference proteome</keyword>
<dbReference type="EMBL" id="CAJVPY010006640">
    <property type="protein sequence ID" value="CAG8666619.1"/>
    <property type="molecule type" value="Genomic_DNA"/>
</dbReference>
<dbReference type="OrthoDB" id="10267235at2759"/>
<dbReference type="Proteomes" id="UP000789405">
    <property type="component" value="Unassembled WGS sequence"/>
</dbReference>
<protein>
    <submittedName>
        <fullName evidence="1">4544_t:CDS:1</fullName>
    </submittedName>
</protein>